<protein>
    <submittedName>
        <fullName evidence="2">Uncharacterized protein</fullName>
    </submittedName>
</protein>
<reference evidence="2 3" key="1">
    <citation type="submission" date="2021-06" db="EMBL/GenBank/DDBJ databases">
        <authorList>
            <person name="Palmer J.M."/>
        </authorList>
    </citation>
    <scope>NUCLEOTIDE SEQUENCE [LARGE SCALE GENOMIC DNA]</scope>
    <source>
        <strain evidence="3">if_2019</strain>
        <tissue evidence="2">Muscle</tissue>
    </source>
</reference>
<sequence>MLHGLVFIVRDICVVFVLQGSLLLPPSPPCSLSDIITWSFSVITPLFLHILVILPYPPPSTSFISFSALTHSDMNPQMRTRFCFVFCKHINFLFLSLASALLKCSLSVTDTVEVGGGKLTEGKKERGGHKHDDKDVVGSEQT</sequence>
<dbReference type="Proteomes" id="UP001482620">
    <property type="component" value="Unassembled WGS sequence"/>
</dbReference>
<proteinExistence type="predicted"/>
<evidence type="ECO:0000256" key="1">
    <source>
        <dbReference type="SAM" id="MobiDB-lite"/>
    </source>
</evidence>
<evidence type="ECO:0000313" key="3">
    <source>
        <dbReference type="Proteomes" id="UP001482620"/>
    </source>
</evidence>
<organism evidence="2 3">
    <name type="scientific">Ilyodon furcidens</name>
    <name type="common">goldbreast splitfin</name>
    <dbReference type="NCBI Taxonomy" id="33524"/>
    <lineage>
        <taxon>Eukaryota</taxon>
        <taxon>Metazoa</taxon>
        <taxon>Chordata</taxon>
        <taxon>Craniata</taxon>
        <taxon>Vertebrata</taxon>
        <taxon>Euteleostomi</taxon>
        <taxon>Actinopterygii</taxon>
        <taxon>Neopterygii</taxon>
        <taxon>Teleostei</taxon>
        <taxon>Neoteleostei</taxon>
        <taxon>Acanthomorphata</taxon>
        <taxon>Ovalentaria</taxon>
        <taxon>Atherinomorphae</taxon>
        <taxon>Cyprinodontiformes</taxon>
        <taxon>Goodeidae</taxon>
        <taxon>Ilyodon</taxon>
    </lineage>
</organism>
<accession>A0ABV0TLQ4</accession>
<dbReference type="EMBL" id="JAHRIQ010036053">
    <property type="protein sequence ID" value="MEQ2232783.1"/>
    <property type="molecule type" value="Genomic_DNA"/>
</dbReference>
<keyword evidence="3" id="KW-1185">Reference proteome</keyword>
<comment type="caution">
    <text evidence="2">The sequence shown here is derived from an EMBL/GenBank/DDBJ whole genome shotgun (WGS) entry which is preliminary data.</text>
</comment>
<name>A0ABV0TLQ4_9TELE</name>
<evidence type="ECO:0000313" key="2">
    <source>
        <dbReference type="EMBL" id="MEQ2232783.1"/>
    </source>
</evidence>
<feature type="region of interest" description="Disordered" evidence="1">
    <location>
        <begin position="117"/>
        <end position="142"/>
    </location>
</feature>
<feature type="compositionally biased region" description="Basic and acidic residues" evidence="1">
    <location>
        <begin position="120"/>
        <end position="142"/>
    </location>
</feature>
<gene>
    <name evidence="2" type="ORF">ILYODFUR_015029</name>
</gene>